<dbReference type="InterPro" id="IPR029063">
    <property type="entry name" value="SAM-dependent_MTases_sf"/>
</dbReference>
<protein>
    <submittedName>
        <fullName evidence="2">Chemotaxis protein methyltransferase CheR</fullName>
        <ecNumber evidence="2">2.1.1.80</ecNumber>
    </submittedName>
</protein>
<keyword evidence="2" id="KW-0489">Methyltransferase</keyword>
<sequence>MTAPAIPASRSTAATNLIAALLEARTGQQIGANRVWRIESALKPLMRQQGIDTIDLLAAALTTRSGGSLADRVVEALLNQETSFFRDAGVLEQAIEAVLKRLDAAPFVRPRIWSVGCSTGQEALSLAMLLDERTPAAAPRVEIIASDVSQRALDRARAGRYSQFEIQRGLPVRRMLQWFDAVGEEWTAKPGLVSRIQYRRHNLVTEPPPGGRFDLILCRNVLFYFSPAVRRGVFEQLAGALRPGGLLVLGAGETVIGQTERLAPSPHWRGFYSSCPDTALPRARAI</sequence>
<evidence type="ECO:0000313" key="3">
    <source>
        <dbReference type="Proteomes" id="UP000788153"/>
    </source>
</evidence>
<dbReference type="Proteomes" id="UP000788153">
    <property type="component" value="Unassembled WGS sequence"/>
</dbReference>
<dbReference type="RefSeq" id="WP_140047092.1">
    <property type="nucleotide sequence ID" value="NZ_BAAAEV010000001.1"/>
</dbReference>
<dbReference type="Gene3D" id="3.40.50.150">
    <property type="entry name" value="Vaccinia Virus protein VP39"/>
    <property type="match status" value="1"/>
</dbReference>
<dbReference type="SUPFAM" id="SSF53335">
    <property type="entry name" value="S-adenosyl-L-methionine-dependent methyltransferases"/>
    <property type="match status" value="1"/>
</dbReference>
<dbReference type="InterPro" id="IPR000780">
    <property type="entry name" value="CheR_MeTrfase"/>
</dbReference>
<dbReference type="InterPro" id="IPR022642">
    <property type="entry name" value="CheR_C"/>
</dbReference>
<dbReference type="SUPFAM" id="SSF47757">
    <property type="entry name" value="Chemotaxis receptor methyltransferase CheR, N-terminal domain"/>
    <property type="match status" value="1"/>
</dbReference>
<dbReference type="GO" id="GO:0032259">
    <property type="term" value="P:methylation"/>
    <property type="evidence" value="ECO:0007669"/>
    <property type="project" value="UniProtKB-KW"/>
</dbReference>
<gene>
    <name evidence="2" type="ORF">FHT01_002276</name>
</gene>
<keyword evidence="2" id="KW-0808">Transferase</keyword>
<dbReference type="GO" id="GO:0008983">
    <property type="term" value="F:protein-glutamate O-methyltransferase activity"/>
    <property type="evidence" value="ECO:0007669"/>
    <property type="project" value="UniProtKB-EC"/>
</dbReference>
<evidence type="ECO:0000259" key="1">
    <source>
        <dbReference type="PROSITE" id="PS50123"/>
    </source>
</evidence>
<organism evidence="2 3">
    <name type="scientific">Sphingomonas japonica</name>
    <dbReference type="NCBI Taxonomy" id="511662"/>
    <lineage>
        <taxon>Bacteria</taxon>
        <taxon>Pseudomonadati</taxon>
        <taxon>Pseudomonadota</taxon>
        <taxon>Alphaproteobacteria</taxon>
        <taxon>Sphingomonadales</taxon>
        <taxon>Sphingomonadaceae</taxon>
        <taxon>Sphingomonas</taxon>
    </lineage>
</organism>
<reference evidence="2 3" key="1">
    <citation type="submission" date="2020-03" db="EMBL/GenBank/DDBJ databases">
        <title>Genomic Encyclopedia of Type Strains, Phase IV (KMG-IV): sequencing the most valuable type-strain genomes for metagenomic binning, comparative biology and taxonomic classification.</title>
        <authorList>
            <person name="Goeker M."/>
        </authorList>
    </citation>
    <scope>NUCLEOTIDE SEQUENCE [LARGE SCALE GENOMIC DNA]</scope>
    <source>
        <strain evidence="2 3">DSM 22753</strain>
    </source>
</reference>
<dbReference type="PRINTS" id="PR00996">
    <property type="entry name" value="CHERMTFRASE"/>
</dbReference>
<keyword evidence="3" id="KW-1185">Reference proteome</keyword>
<evidence type="ECO:0000313" key="2">
    <source>
        <dbReference type="EMBL" id="NIJ24734.1"/>
    </source>
</evidence>
<dbReference type="PANTHER" id="PTHR24422:SF21">
    <property type="entry name" value="CHEMOTAXIS PROTEIN METHYLTRANSFERASE 1"/>
    <property type="match status" value="1"/>
</dbReference>
<dbReference type="PANTHER" id="PTHR24422">
    <property type="entry name" value="CHEMOTAXIS PROTEIN METHYLTRANSFERASE"/>
    <property type="match status" value="1"/>
</dbReference>
<feature type="domain" description="CheR-type methyltransferase" evidence="1">
    <location>
        <begin position="18"/>
        <end position="271"/>
    </location>
</feature>
<dbReference type="SMART" id="SM00138">
    <property type="entry name" value="MeTrc"/>
    <property type="match status" value="1"/>
</dbReference>
<proteinExistence type="predicted"/>
<accession>A0ABX0U2D7</accession>
<comment type="caution">
    <text evidence="2">The sequence shown here is derived from an EMBL/GenBank/DDBJ whole genome shotgun (WGS) entry which is preliminary data.</text>
</comment>
<dbReference type="PROSITE" id="PS50123">
    <property type="entry name" value="CHER"/>
    <property type="match status" value="1"/>
</dbReference>
<dbReference type="EMBL" id="JAASQP010000001">
    <property type="protein sequence ID" value="NIJ24734.1"/>
    <property type="molecule type" value="Genomic_DNA"/>
</dbReference>
<name>A0ABX0U2D7_9SPHN</name>
<dbReference type="Pfam" id="PF01739">
    <property type="entry name" value="CheR"/>
    <property type="match status" value="1"/>
</dbReference>
<dbReference type="InterPro" id="IPR050903">
    <property type="entry name" value="Bact_Chemotaxis_MeTrfase"/>
</dbReference>
<dbReference type="EC" id="2.1.1.80" evidence="2"/>
<dbReference type="CDD" id="cd02440">
    <property type="entry name" value="AdoMet_MTases"/>
    <property type="match status" value="1"/>
</dbReference>